<accession>A0A5P4S940</accession>
<feature type="domain" description="Heparin-sulfate lyase N-terminal" evidence="6">
    <location>
        <begin position="32"/>
        <end position="289"/>
    </location>
</feature>
<organism evidence="7">
    <name type="scientific">Vibrio parahaemolyticus</name>
    <dbReference type="NCBI Taxonomy" id="670"/>
    <lineage>
        <taxon>Bacteria</taxon>
        <taxon>Pseudomonadati</taxon>
        <taxon>Pseudomonadota</taxon>
        <taxon>Gammaproteobacteria</taxon>
        <taxon>Vibrionales</taxon>
        <taxon>Vibrionaceae</taxon>
        <taxon>Vibrio</taxon>
    </lineage>
</organism>
<protein>
    <submittedName>
        <fullName evidence="7">HepC</fullName>
    </submittedName>
</protein>
<dbReference type="AlphaFoldDB" id="A0A5P4S940"/>
<evidence type="ECO:0000259" key="5">
    <source>
        <dbReference type="Pfam" id="PF07940"/>
    </source>
</evidence>
<dbReference type="InterPro" id="IPR008929">
    <property type="entry name" value="Chondroitin_lyas"/>
</dbReference>
<dbReference type="GO" id="GO:0016829">
    <property type="term" value="F:lyase activity"/>
    <property type="evidence" value="ECO:0007669"/>
    <property type="project" value="UniProtKB-KW"/>
</dbReference>
<sequence>MVKVEEIPKIYHTIKYLKLIQIFNRISRKFFSVKFKVASTECNNISIGWNNIPLLPSCYQGNERFKFLNVTDTVSDWNDNKKVKLWLYNLHYFDDLNQTGWKDRTEIHKNLIDTWIKQNPLMVGNGWEPYTISLRSVNWIKWFLSGNKPKNEWLNSLSLQVQALEQQLEYHLLGNHLFANAKALVFAGCFFKGELACRWLARGLNILHKEVAEQILSDGGNFELSPMYHNIILADMLDLYQLSLVYPELIPERVKAYWGSVIQKMFEWAAIMQHPDGDVSFFNDSAKGVAPKLNALQLYSKELNLLTHFTSDSKVFHLESSGYVVVQDQNNKLIIDVAKVGPDYIPGHAHADTLSFEMSIDGFRVFVNSGTSVYGLGSERLRQRKTNAHNTVIVDGKDSSEVWSGFRVAKRAYPSKPVIDESGSAITIECSHDGYMRLPGKVTHRRKWRLMKEQLIIHDQLLGYFNNAEAHYHVHPDIQIIESSCDDTVTLDLPTGVRYRVKAEGADISVIDTTWHPEFGLSIANKKLVLNFRHKEIKFFLTRA</sequence>
<evidence type="ECO:0000256" key="2">
    <source>
        <dbReference type="ARBA" id="ARBA00022729"/>
    </source>
</evidence>
<proteinExistence type="predicted"/>
<dbReference type="InterPro" id="IPR012480">
    <property type="entry name" value="Hepar_II_III_C"/>
</dbReference>
<keyword evidence="3" id="KW-0574">Periplasm</keyword>
<gene>
    <name evidence="7" type="primary">hepC</name>
</gene>
<dbReference type="EMBL" id="MK482096">
    <property type="protein sequence ID" value="QFC18365.1"/>
    <property type="molecule type" value="Genomic_DNA"/>
</dbReference>
<keyword evidence="2" id="KW-0732">Signal</keyword>
<evidence type="ECO:0000313" key="7">
    <source>
        <dbReference type="EMBL" id="QFC18365.1"/>
    </source>
</evidence>
<evidence type="ECO:0000256" key="4">
    <source>
        <dbReference type="ARBA" id="ARBA00023239"/>
    </source>
</evidence>
<dbReference type="Gene3D" id="2.70.98.70">
    <property type="match status" value="1"/>
</dbReference>
<feature type="domain" description="Heparinase II/III-like C-terminal" evidence="5">
    <location>
        <begin position="314"/>
        <end position="534"/>
    </location>
</feature>
<dbReference type="GO" id="GO:0042597">
    <property type="term" value="C:periplasmic space"/>
    <property type="evidence" value="ECO:0007669"/>
    <property type="project" value="UniProtKB-SubCell"/>
</dbReference>
<evidence type="ECO:0000256" key="1">
    <source>
        <dbReference type="ARBA" id="ARBA00004418"/>
    </source>
</evidence>
<evidence type="ECO:0000259" key="6">
    <source>
        <dbReference type="Pfam" id="PF16889"/>
    </source>
</evidence>
<dbReference type="SUPFAM" id="SSF48230">
    <property type="entry name" value="Chondroitin AC/alginate lyase"/>
    <property type="match status" value="1"/>
</dbReference>
<reference evidence="7" key="1">
    <citation type="journal article" date="2019" name="Int. J. Food Microbiol.">
        <title>Developing a novel molecular serotyping system based on capsular polysaccharide synthesis gene clusters of Vibrio parahaemolyticus.</title>
        <authorList>
            <person name="Pang Y."/>
            <person name="Guo X."/>
            <person name="Tian X."/>
            <person name="Liu F."/>
            <person name="Wang L."/>
            <person name="Wu J."/>
            <person name="Zhang S."/>
            <person name="Li S."/>
            <person name="Liu B."/>
        </authorList>
    </citation>
    <scope>NUCLEOTIDE SEQUENCE</scope>
    <source>
        <strain evidence="7">G3571</strain>
    </source>
</reference>
<evidence type="ECO:0000256" key="3">
    <source>
        <dbReference type="ARBA" id="ARBA00022764"/>
    </source>
</evidence>
<dbReference type="Gene3D" id="1.50.10.100">
    <property type="entry name" value="Chondroitin AC/alginate lyase"/>
    <property type="match status" value="1"/>
</dbReference>
<dbReference type="PANTHER" id="PTHR39210:SF1">
    <property type="entry name" value="HEPARIN-SULFATE LYASE"/>
    <property type="match status" value="1"/>
</dbReference>
<dbReference type="Pfam" id="PF07940">
    <property type="entry name" value="Hepar_II_III_C"/>
    <property type="match status" value="1"/>
</dbReference>
<dbReference type="Pfam" id="PF16889">
    <property type="entry name" value="Hepar_II_III_N"/>
    <property type="match status" value="1"/>
</dbReference>
<dbReference type="PANTHER" id="PTHR39210">
    <property type="entry name" value="HEPARIN-SULFATE LYASE"/>
    <property type="match status" value="1"/>
</dbReference>
<name>A0A5P4S940_VIBPH</name>
<dbReference type="InterPro" id="IPR031680">
    <property type="entry name" value="Hepar_II_III_N"/>
</dbReference>
<keyword evidence="4" id="KW-0456">Lyase</keyword>
<comment type="subcellular location">
    <subcellularLocation>
        <location evidence="1">Periplasm</location>
    </subcellularLocation>
</comment>